<keyword evidence="1" id="KW-0812">Transmembrane</keyword>
<keyword evidence="1" id="KW-0472">Membrane</keyword>
<name>A0ABQ9YNI4_9CRUS</name>
<evidence type="ECO:0000256" key="1">
    <source>
        <dbReference type="SAM" id="Phobius"/>
    </source>
</evidence>
<sequence length="65" mass="7344">MAKENPPDVPQLLTVCDICSMVEDIAGKRDSCHLELIHHPASKHSIEFFIHIHPVIIFLILVLAF</sequence>
<dbReference type="EMBL" id="JAOYFB010000001">
    <property type="protein sequence ID" value="KAK4002166.1"/>
    <property type="molecule type" value="Genomic_DNA"/>
</dbReference>
<gene>
    <name evidence="2" type="ORF">OUZ56_004013</name>
</gene>
<evidence type="ECO:0000313" key="3">
    <source>
        <dbReference type="Proteomes" id="UP001234178"/>
    </source>
</evidence>
<comment type="caution">
    <text evidence="2">The sequence shown here is derived from an EMBL/GenBank/DDBJ whole genome shotgun (WGS) entry which is preliminary data.</text>
</comment>
<protein>
    <submittedName>
        <fullName evidence="2">Uncharacterized protein</fullName>
    </submittedName>
</protein>
<proteinExistence type="predicted"/>
<feature type="transmembrane region" description="Helical" evidence="1">
    <location>
        <begin position="48"/>
        <end position="64"/>
    </location>
</feature>
<evidence type="ECO:0000313" key="2">
    <source>
        <dbReference type="EMBL" id="KAK4002166.1"/>
    </source>
</evidence>
<accession>A0ABQ9YNI4</accession>
<dbReference type="Proteomes" id="UP001234178">
    <property type="component" value="Unassembled WGS sequence"/>
</dbReference>
<organism evidence="2 3">
    <name type="scientific">Daphnia magna</name>
    <dbReference type="NCBI Taxonomy" id="35525"/>
    <lineage>
        <taxon>Eukaryota</taxon>
        <taxon>Metazoa</taxon>
        <taxon>Ecdysozoa</taxon>
        <taxon>Arthropoda</taxon>
        <taxon>Crustacea</taxon>
        <taxon>Branchiopoda</taxon>
        <taxon>Diplostraca</taxon>
        <taxon>Cladocera</taxon>
        <taxon>Anomopoda</taxon>
        <taxon>Daphniidae</taxon>
        <taxon>Daphnia</taxon>
    </lineage>
</organism>
<reference evidence="2 3" key="1">
    <citation type="journal article" date="2023" name="Nucleic Acids Res.">
        <title>The hologenome of Daphnia magna reveals possible DNA methylation and microbiome-mediated evolution of the host genome.</title>
        <authorList>
            <person name="Chaturvedi A."/>
            <person name="Li X."/>
            <person name="Dhandapani V."/>
            <person name="Marshall H."/>
            <person name="Kissane S."/>
            <person name="Cuenca-Cambronero M."/>
            <person name="Asole G."/>
            <person name="Calvet F."/>
            <person name="Ruiz-Romero M."/>
            <person name="Marangio P."/>
            <person name="Guigo R."/>
            <person name="Rago D."/>
            <person name="Mirbahai L."/>
            <person name="Eastwood N."/>
            <person name="Colbourne J.K."/>
            <person name="Zhou J."/>
            <person name="Mallon E."/>
            <person name="Orsini L."/>
        </authorList>
    </citation>
    <scope>NUCLEOTIDE SEQUENCE [LARGE SCALE GENOMIC DNA]</scope>
    <source>
        <strain evidence="2">LRV0_1</strain>
    </source>
</reference>
<keyword evidence="3" id="KW-1185">Reference proteome</keyword>
<keyword evidence="1" id="KW-1133">Transmembrane helix</keyword>